<dbReference type="AlphaFoldDB" id="A0A0H3WUU5"/>
<dbReference type="GO" id="GO:0016491">
    <property type="term" value="F:oxidoreductase activity"/>
    <property type="evidence" value="ECO:0007669"/>
    <property type="project" value="InterPro"/>
</dbReference>
<organism evidence="1 2">
    <name type="scientific">Pandoraea faecigallinarum</name>
    <dbReference type="NCBI Taxonomy" id="656179"/>
    <lineage>
        <taxon>Bacteria</taxon>
        <taxon>Pseudomonadati</taxon>
        <taxon>Pseudomonadota</taxon>
        <taxon>Betaproteobacteria</taxon>
        <taxon>Burkholderiales</taxon>
        <taxon>Burkholderiaceae</taxon>
        <taxon>Pandoraea</taxon>
    </lineage>
</organism>
<dbReference type="RefSeq" id="WP_047907293.1">
    <property type="nucleotide sequence ID" value="NZ_CP011807.3"/>
</dbReference>
<evidence type="ECO:0000313" key="2">
    <source>
        <dbReference type="Proteomes" id="UP000035651"/>
    </source>
</evidence>
<sequence>MAAEPSVRSNAFIFYSLATVSFIETSVPEFVSTLNQMYGEDDEMRVWLQETWLPEEVEHGRLAKDYIARVWPEFEWQAAYDAFLARYKPRCDVQYMRPSLALEALSRCVTETQTAMIYRCLESYMPVEELKQMMHKLSSEEVGHYRYFRKTFDRYNAVEQHGVISRLRTMVARSELVRDEDIAFAFEPLNNFWRSPPPFETMTWEAFLEMSGDIMKRYMPVEAATRMMFKPLETGSWWRDRPVKALMSFMVKRQYPQLGSEA</sequence>
<dbReference type="InterPro" id="IPR009078">
    <property type="entry name" value="Ferritin-like_SF"/>
</dbReference>
<evidence type="ECO:0000313" key="1">
    <source>
        <dbReference type="EMBL" id="AKM31507.1"/>
    </source>
</evidence>
<dbReference type="STRING" id="656179.AB870_17345"/>
<dbReference type="KEGG" id="pfg:AB870_17345"/>
<dbReference type="PATRIC" id="fig|656179.3.peg.3690"/>
<dbReference type="SUPFAM" id="SSF47240">
    <property type="entry name" value="Ferritin-like"/>
    <property type="match status" value="1"/>
</dbReference>
<dbReference type="Gene3D" id="1.10.620.20">
    <property type="entry name" value="Ribonucleotide Reductase, subunit A"/>
    <property type="match status" value="1"/>
</dbReference>
<accession>A0A0H3WUU5</accession>
<protein>
    <recommendedName>
        <fullName evidence="3">Ferritin-like domain-containing protein</fullName>
    </recommendedName>
</protein>
<evidence type="ECO:0008006" key="3">
    <source>
        <dbReference type="Google" id="ProtNLM"/>
    </source>
</evidence>
<dbReference type="InterPro" id="IPR012348">
    <property type="entry name" value="RNR-like"/>
</dbReference>
<dbReference type="OrthoDB" id="581372at2"/>
<gene>
    <name evidence="1" type="ORF">AB870_17345</name>
</gene>
<name>A0A0H3WUU5_9BURK</name>
<proteinExistence type="predicted"/>
<keyword evidence="2" id="KW-1185">Reference proteome</keyword>
<reference evidence="1" key="1">
    <citation type="submission" date="2016-06" db="EMBL/GenBank/DDBJ databases">
        <title>Complete Genome Sequence of Pandoraea faecigallinarum DSM-23572.</title>
        <authorList>
            <person name="Yong D."/>
            <person name="Ee R."/>
            <person name="Lim Y.-L."/>
            <person name="Yin W.-F."/>
            <person name="Chan K.-G."/>
        </authorList>
    </citation>
    <scope>NUCLEOTIDE SEQUENCE</scope>
    <source>
        <strain evidence="1">DSM 23572</strain>
    </source>
</reference>
<dbReference type="EMBL" id="CP011807">
    <property type="protein sequence ID" value="AKM31507.1"/>
    <property type="molecule type" value="Genomic_DNA"/>
</dbReference>
<dbReference type="Proteomes" id="UP000035651">
    <property type="component" value="Chromosome"/>
</dbReference>